<feature type="transmembrane region" description="Helical" evidence="10">
    <location>
        <begin position="221"/>
        <end position="240"/>
    </location>
</feature>
<dbReference type="PRINTS" id="PR00237">
    <property type="entry name" value="GPCRRHODOPSN"/>
</dbReference>
<evidence type="ECO:0000256" key="1">
    <source>
        <dbReference type="ARBA" id="ARBA00004651"/>
    </source>
</evidence>
<feature type="domain" description="G-protein coupled receptors family 1 profile" evidence="11">
    <location>
        <begin position="231"/>
        <end position="477"/>
    </location>
</feature>
<evidence type="ECO:0000256" key="8">
    <source>
        <dbReference type="ARBA" id="ARBA00023224"/>
    </source>
</evidence>
<evidence type="ECO:0000313" key="13">
    <source>
        <dbReference type="Proteomes" id="UP001205998"/>
    </source>
</evidence>
<feature type="transmembrane region" description="Helical" evidence="10">
    <location>
        <begin position="423"/>
        <end position="442"/>
    </location>
</feature>
<feature type="domain" description="G-protein coupled receptors family 1 profile" evidence="11">
    <location>
        <begin position="1"/>
        <end position="207"/>
    </location>
</feature>
<feature type="transmembrane region" description="Helical" evidence="10">
    <location>
        <begin position="329"/>
        <end position="356"/>
    </location>
</feature>
<dbReference type="PANTHER" id="PTHR45822">
    <property type="entry name" value="FREE FATTY ACID RECEPTOR 2-RELATED"/>
    <property type="match status" value="1"/>
</dbReference>
<keyword evidence="13" id="KW-1185">Reference proteome</keyword>
<feature type="transmembrane region" description="Helical" evidence="10">
    <location>
        <begin position="154"/>
        <end position="174"/>
    </location>
</feature>
<evidence type="ECO:0000256" key="3">
    <source>
        <dbReference type="ARBA" id="ARBA00022692"/>
    </source>
</evidence>
<evidence type="ECO:0000256" key="10">
    <source>
        <dbReference type="SAM" id="Phobius"/>
    </source>
</evidence>
<keyword evidence="2" id="KW-1003">Cell membrane</keyword>
<comment type="subcellular location">
    <subcellularLocation>
        <location evidence="1">Cell membrane</location>
        <topology evidence="1">Multi-pass membrane protein</topology>
    </subcellularLocation>
</comment>
<organism evidence="12 13">
    <name type="scientific">Silurus asotus</name>
    <name type="common">Amur catfish</name>
    <name type="synonym">Parasilurus asotus</name>
    <dbReference type="NCBI Taxonomy" id="30991"/>
    <lineage>
        <taxon>Eukaryota</taxon>
        <taxon>Metazoa</taxon>
        <taxon>Chordata</taxon>
        <taxon>Craniata</taxon>
        <taxon>Vertebrata</taxon>
        <taxon>Euteleostomi</taxon>
        <taxon>Actinopterygii</taxon>
        <taxon>Neopterygii</taxon>
        <taxon>Teleostei</taxon>
        <taxon>Ostariophysi</taxon>
        <taxon>Siluriformes</taxon>
        <taxon>Siluridae</taxon>
        <taxon>Silurus</taxon>
    </lineage>
</organism>
<sequence length="484" mass="56042">PFKMYEAASEMRWLLPSYLCPLITFIFFSTIYTSSLFLMAVSVDRYLCVAFPVKYKIHQKPIYGVICSIFVWFTTSTHLCFVYIVDHLTGGDNQGHDCYNNFTQPQLDVVLPMRLELCLVLYFLPLIVCTFCYTRFIHILRRTASLNKEKRRRAVGMAMGTLLVFVVCFLPYNITHILGYIFKDNVEWRSDALLLTTVNTVFDPITFYFSSAAFQGNLKTYIITFLIGLPANILAVYAFIRKLCKNPTPTDVLLLNLTLSDLLFLFFLPLKMYEAASGMKWHLSQTLCSIMSFVFFTTIYTSSLLLMAVSIDRYLGVAFPVTYMKFRKLIYAFAGSIFIWLFSGAHCTLVFFVVHIGGENRTEPMTTCYENFTDEQKKIVLPVRLEFFVVLCLVPLIVCVFCYLNCIWILYHRPRITKEKKQRAIGMALSTLSVFLICFMPYNFSHLVGFNTNNSPSWRYYTLLLSTFNTCLDPIIFYFSSNVY</sequence>
<evidence type="ECO:0000256" key="7">
    <source>
        <dbReference type="ARBA" id="ARBA00023170"/>
    </source>
</evidence>
<evidence type="ECO:0000256" key="9">
    <source>
        <dbReference type="RuleBase" id="RU000688"/>
    </source>
</evidence>
<feature type="transmembrane region" description="Helical" evidence="10">
    <location>
        <begin position="62"/>
        <end position="85"/>
    </location>
</feature>
<feature type="transmembrane region" description="Helical" evidence="10">
    <location>
        <begin position="113"/>
        <end position="133"/>
    </location>
</feature>
<dbReference type="Pfam" id="PF00001">
    <property type="entry name" value="7tm_1"/>
    <property type="match status" value="2"/>
</dbReference>
<feature type="transmembrane region" description="Helical" evidence="10">
    <location>
        <begin position="458"/>
        <end position="479"/>
    </location>
</feature>
<dbReference type="SUPFAM" id="SSF81321">
    <property type="entry name" value="Family A G protein-coupled receptor-like"/>
    <property type="match status" value="2"/>
</dbReference>
<protein>
    <submittedName>
        <fullName evidence="12">Free fatty acid receptor 3-like</fullName>
    </submittedName>
</protein>
<dbReference type="PROSITE" id="PS50262">
    <property type="entry name" value="G_PROTEIN_RECEP_F1_2"/>
    <property type="match status" value="2"/>
</dbReference>
<dbReference type="PROSITE" id="PS00237">
    <property type="entry name" value="G_PROTEIN_RECEP_F1_1"/>
    <property type="match status" value="1"/>
</dbReference>
<dbReference type="GO" id="GO:0004930">
    <property type="term" value="F:G protein-coupled receptor activity"/>
    <property type="evidence" value="ECO:0007669"/>
    <property type="project" value="UniProtKB-KW"/>
</dbReference>
<dbReference type="EMBL" id="MU564352">
    <property type="protein sequence ID" value="KAI5611959.1"/>
    <property type="molecule type" value="Genomic_DNA"/>
</dbReference>
<evidence type="ECO:0000256" key="6">
    <source>
        <dbReference type="ARBA" id="ARBA00023136"/>
    </source>
</evidence>
<keyword evidence="3 9" id="KW-0812">Transmembrane</keyword>
<keyword evidence="5 9" id="KW-0297">G-protein coupled receptor</keyword>
<dbReference type="PANTHER" id="PTHR45822:SF7">
    <property type="entry name" value="FREE FATTY ACID RECEPTOR 3-LIKE"/>
    <property type="match status" value="1"/>
</dbReference>
<evidence type="ECO:0000259" key="11">
    <source>
        <dbReference type="PROSITE" id="PS50262"/>
    </source>
</evidence>
<dbReference type="GO" id="GO:0005886">
    <property type="term" value="C:plasma membrane"/>
    <property type="evidence" value="ECO:0007669"/>
    <property type="project" value="UniProtKB-SubCell"/>
</dbReference>
<proteinExistence type="inferred from homology"/>
<evidence type="ECO:0000256" key="2">
    <source>
        <dbReference type="ARBA" id="ARBA00022475"/>
    </source>
</evidence>
<feature type="non-terminal residue" evidence="12">
    <location>
        <position position="484"/>
    </location>
</feature>
<feature type="non-terminal residue" evidence="12">
    <location>
        <position position="1"/>
    </location>
</feature>
<dbReference type="Gene3D" id="1.20.1070.10">
    <property type="entry name" value="Rhodopsin 7-helix transmembrane proteins"/>
    <property type="match status" value="2"/>
</dbReference>
<dbReference type="Proteomes" id="UP001205998">
    <property type="component" value="Unassembled WGS sequence"/>
</dbReference>
<evidence type="ECO:0000256" key="4">
    <source>
        <dbReference type="ARBA" id="ARBA00022989"/>
    </source>
</evidence>
<name>A0AAD5A8F9_SILAS</name>
<comment type="caution">
    <text evidence="12">The sequence shown here is derived from an EMBL/GenBank/DDBJ whole genome shotgun (WGS) entry which is preliminary data.</text>
</comment>
<dbReference type="PRINTS" id="PR01904">
    <property type="entry name" value="GPR40FAMILY"/>
</dbReference>
<reference evidence="12" key="1">
    <citation type="submission" date="2018-07" db="EMBL/GenBank/DDBJ databases">
        <title>Comparative genomics of catfishes provides insights into carnivory and benthic adaptation.</title>
        <authorList>
            <person name="Zhang Y."/>
            <person name="Wang D."/>
            <person name="Peng Z."/>
            <person name="Zheng S."/>
            <person name="Shao F."/>
            <person name="Tao W."/>
        </authorList>
    </citation>
    <scope>NUCLEOTIDE SEQUENCE</scope>
    <source>
        <strain evidence="12">Chongqing</strain>
    </source>
</reference>
<dbReference type="CDD" id="cd15170">
    <property type="entry name" value="7tmA_FFAR2_FFAR3"/>
    <property type="match status" value="1"/>
</dbReference>
<dbReference type="GO" id="GO:0071398">
    <property type="term" value="P:cellular response to fatty acid"/>
    <property type="evidence" value="ECO:0007669"/>
    <property type="project" value="TreeGrafter"/>
</dbReference>
<keyword evidence="7 9" id="KW-0675">Receptor</keyword>
<feature type="transmembrane region" description="Helical" evidence="10">
    <location>
        <begin position="252"/>
        <end position="270"/>
    </location>
</feature>
<dbReference type="InterPro" id="IPR000276">
    <property type="entry name" value="GPCR_Rhodpsn"/>
</dbReference>
<feature type="transmembrane region" description="Helical" evidence="10">
    <location>
        <begin position="15"/>
        <end position="41"/>
    </location>
</feature>
<keyword evidence="4 10" id="KW-1133">Transmembrane helix</keyword>
<dbReference type="AlphaFoldDB" id="A0AAD5A8F9"/>
<keyword evidence="6 10" id="KW-0472">Membrane</keyword>
<dbReference type="InterPro" id="IPR013312">
    <property type="entry name" value="GPR40-rel_orph"/>
</dbReference>
<dbReference type="InterPro" id="IPR017452">
    <property type="entry name" value="GPCR_Rhodpsn_7TM"/>
</dbReference>
<evidence type="ECO:0000313" key="12">
    <source>
        <dbReference type="EMBL" id="KAI5611959.1"/>
    </source>
</evidence>
<feature type="transmembrane region" description="Helical" evidence="10">
    <location>
        <begin position="290"/>
        <end position="309"/>
    </location>
</feature>
<comment type="similarity">
    <text evidence="9">Belongs to the G-protein coupled receptor 1 family.</text>
</comment>
<gene>
    <name evidence="12" type="ORF">C0J50_0627</name>
</gene>
<keyword evidence="8 9" id="KW-0807">Transducer</keyword>
<evidence type="ECO:0000256" key="5">
    <source>
        <dbReference type="ARBA" id="ARBA00023040"/>
    </source>
</evidence>
<accession>A0AAD5A8F9</accession>
<feature type="transmembrane region" description="Helical" evidence="10">
    <location>
        <begin position="387"/>
        <end position="411"/>
    </location>
</feature>